<gene>
    <name evidence="1" type="ORF">AHA02nite_05020</name>
</gene>
<comment type="caution">
    <text evidence="1">The sequence shown here is derived from an EMBL/GenBank/DDBJ whole genome shotgun (WGS) entry which is preliminary data.</text>
</comment>
<name>A0A511W0Y2_9BACI</name>
<evidence type="ECO:0000313" key="1">
    <source>
        <dbReference type="EMBL" id="GEN44726.1"/>
    </source>
</evidence>
<keyword evidence="2" id="KW-1185">Reference proteome</keyword>
<sequence length="61" mass="6942">MGTARAENHPKRHGSEFWEVEAVPMESEVYFHCGVFKPYLINLLLPIITSNKTTINIINPS</sequence>
<accession>A0A511W0Y2</accession>
<dbReference type="AlphaFoldDB" id="A0A511W0Y2"/>
<reference evidence="1 2" key="1">
    <citation type="submission" date="2019-07" db="EMBL/GenBank/DDBJ databases">
        <title>Whole genome shotgun sequence of Alkalibacillus haloalkaliphilus NBRC 103110.</title>
        <authorList>
            <person name="Hosoyama A."/>
            <person name="Uohara A."/>
            <person name="Ohji S."/>
            <person name="Ichikawa N."/>
        </authorList>
    </citation>
    <scope>NUCLEOTIDE SEQUENCE [LARGE SCALE GENOMIC DNA]</scope>
    <source>
        <strain evidence="1 2">NBRC 103110</strain>
    </source>
</reference>
<organism evidence="1 2">
    <name type="scientific">Alkalibacillus haloalkaliphilus</name>
    <dbReference type="NCBI Taxonomy" id="94136"/>
    <lineage>
        <taxon>Bacteria</taxon>
        <taxon>Bacillati</taxon>
        <taxon>Bacillota</taxon>
        <taxon>Bacilli</taxon>
        <taxon>Bacillales</taxon>
        <taxon>Bacillaceae</taxon>
        <taxon>Alkalibacillus</taxon>
    </lineage>
</organism>
<protein>
    <submittedName>
        <fullName evidence="1">Uncharacterized protein</fullName>
    </submittedName>
</protein>
<dbReference type="Proteomes" id="UP000321440">
    <property type="component" value="Unassembled WGS sequence"/>
</dbReference>
<proteinExistence type="predicted"/>
<evidence type="ECO:0000313" key="2">
    <source>
        <dbReference type="Proteomes" id="UP000321440"/>
    </source>
</evidence>
<dbReference type="EMBL" id="BJYA01000001">
    <property type="protein sequence ID" value="GEN44726.1"/>
    <property type="molecule type" value="Genomic_DNA"/>
</dbReference>